<dbReference type="Pfam" id="PF12697">
    <property type="entry name" value="Abhydrolase_6"/>
    <property type="match status" value="1"/>
</dbReference>
<protein>
    <submittedName>
        <fullName evidence="3">Pimeloyl-ACP methyl ester carboxylesterase</fullName>
    </submittedName>
</protein>
<dbReference type="InterPro" id="IPR000073">
    <property type="entry name" value="AB_hydrolase_1"/>
</dbReference>
<dbReference type="PANTHER" id="PTHR37017:SF11">
    <property type="entry name" value="ESTERASE_LIPASE_THIOESTERASE DOMAIN-CONTAINING PROTEIN"/>
    <property type="match status" value="1"/>
</dbReference>
<evidence type="ECO:0000259" key="2">
    <source>
        <dbReference type="Pfam" id="PF12697"/>
    </source>
</evidence>
<evidence type="ECO:0000313" key="4">
    <source>
        <dbReference type="Proteomes" id="UP001244640"/>
    </source>
</evidence>
<reference evidence="3 4" key="1">
    <citation type="submission" date="2023-07" db="EMBL/GenBank/DDBJ databases">
        <title>Functional and genomic diversity of the sorghum phyllosphere microbiome.</title>
        <authorList>
            <person name="Shade A."/>
        </authorList>
    </citation>
    <scope>NUCLEOTIDE SEQUENCE [LARGE SCALE GENOMIC DNA]</scope>
    <source>
        <strain evidence="3 4">SORGH_AS_0892</strain>
    </source>
</reference>
<comment type="caution">
    <text evidence="3">The sequence shown here is derived from an EMBL/GenBank/DDBJ whole genome shotgun (WGS) entry which is preliminary data.</text>
</comment>
<accession>A0ABU0U066</accession>
<dbReference type="InterPro" id="IPR052897">
    <property type="entry name" value="Sec-Metab_Biosynth_Hydrolase"/>
</dbReference>
<dbReference type="PANTHER" id="PTHR37017">
    <property type="entry name" value="AB HYDROLASE-1 DOMAIN-CONTAINING PROTEIN-RELATED"/>
    <property type="match status" value="1"/>
</dbReference>
<dbReference type="Gene3D" id="3.40.50.1820">
    <property type="entry name" value="alpha/beta hydrolase"/>
    <property type="match status" value="1"/>
</dbReference>
<feature type="chain" id="PRO_5046117139" evidence="1">
    <location>
        <begin position="25"/>
        <end position="253"/>
    </location>
</feature>
<evidence type="ECO:0000313" key="3">
    <source>
        <dbReference type="EMBL" id="MDQ1148355.1"/>
    </source>
</evidence>
<feature type="signal peptide" evidence="1">
    <location>
        <begin position="1"/>
        <end position="24"/>
    </location>
</feature>
<proteinExistence type="predicted"/>
<sequence>MNYCRLLYLIFCFSLCVLGKSLYAQSSTYVIVHGAWGGAWQFKNTASELEKKGNKIYCPTLTGLGERYHLSDTAIGLQTHVNDVVNTILFEDLHDIILVGHSYGGMIITAVADSLPDRIKKMIYLDAILPADQESVINLMGKPGKDNGLLKFEKDGYILPFWVKDDTKFPRDVPHPLKTLKDKIHLINPKRNKIPTSYILTYEDGTAFENDDFYPFYKKAKNLGFKTIEFVGDHNPQIKKLKELVDLLERENK</sequence>
<keyword evidence="4" id="KW-1185">Reference proteome</keyword>
<organism evidence="3 4">
    <name type="scientific">Sphingobacterium zeae</name>
    <dbReference type="NCBI Taxonomy" id="1776859"/>
    <lineage>
        <taxon>Bacteria</taxon>
        <taxon>Pseudomonadati</taxon>
        <taxon>Bacteroidota</taxon>
        <taxon>Sphingobacteriia</taxon>
        <taxon>Sphingobacteriales</taxon>
        <taxon>Sphingobacteriaceae</taxon>
        <taxon>Sphingobacterium</taxon>
    </lineage>
</organism>
<dbReference type="EMBL" id="JAUTBA010000001">
    <property type="protein sequence ID" value="MDQ1148355.1"/>
    <property type="molecule type" value="Genomic_DNA"/>
</dbReference>
<name>A0ABU0U066_9SPHI</name>
<dbReference type="SUPFAM" id="SSF53474">
    <property type="entry name" value="alpha/beta-Hydrolases"/>
    <property type="match status" value="1"/>
</dbReference>
<dbReference type="RefSeq" id="WP_307184420.1">
    <property type="nucleotide sequence ID" value="NZ_JAUTBA010000001.1"/>
</dbReference>
<gene>
    <name evidence="3" type="ORF">QE382_000339</name>
</gene>
<keyword evidence="1" id="KW-0732">Signal</keyword>
<dbReference type="Proteomes" id="UP001244640">
    <property type="component" value="Unassembled WGS sequence"/>
</dbReference>
<feature type="domain" description="AB hydrolase-1" evidence="2">
    <location>
        <begin position="30"/>
        <end position="171"/>
    </location>
</feature>
<evidence type="ECO:0000256" key="1">
    <source>
        <dbReference type="SAM" id="SignalP"/>
    </source>
</evidence>
<dbReference type="InterPro" id="IPR029058">
    <property type="entry name" value="AB_hydrolase_fold"/>
</dbReference>